<keyword evidence="2" id="KW-1185">Reference proteome</keyword>
<reference evidence="1 2" key="1">
    <citation type="submission" date="2016-06" db="EMBL/GenBank/DDBJ databases">
        <authorList>
            <person name="Olsen C.W."/>
            <person name="Carey S."/>
            <person name="Hinshaw L."/>
            <person name="Karasin A.I."/>
        </authorList>
    </citation>
    <scope>NUCLEOTIDE SEQUENCE [LARGE SCALE GENOMIC DNA]</scope>
    <source>
        <strain evidence="1 2">LZ-22</strain>
    </source>
</reference>
<dbReference type="STRING" id="1577474.GA0111570_11545"/>
<dbReference type="RefSeq" id="WP_092613687.1">
    <property type="nucleotide sequence ID" value="NZ_FMYF01000015.1"/>
</dbReference>
<dbReference type="Proteomes" id="UP000199086">
    <property type="component" value="Unassembled WGS sequence"/>
</dbReference>
<sequence length="81" mass="9181">MSSVEKLVAGMRRNPQDVRYEDLHKVCEHYFGSPRRSGGSHAVFKTPWPGDPRVNIQNDNGKAKSYQVRQVLAAIDKKEAK</sequence>
<name>A0A1G6IBX7_9ACTN</name>
<evidence type="ECO:0000313" key="1">
    <source>
        <dbReference type="EMBL" id="SDC04039.1"/>
    </source>
</evidence>
<evidence type="ECO:0000313" key="2">
    <source>
        <dbReference type="Proteomes" id="UP000199086"/>
    </source>
</evidence>
<gene>
    <name evidence="1" type="ORF">GA0111570_11545</name>
</gene>
<evidence type="ECO:0008006" key="3">
    <source>
        <dbReference type="Google" id="ProtNLM"/>
    </source>
</evidence>
<organism evidence="1 2">
    <name type="scientific">Raineyella antarctica</name>
    <dbReference type="NCBI Taxonomy" id="1577474"/>
    <lineage>
        <taxon>Bacteria</taxon>
        <taxon>Bacillati</taxon>
        <taxon>Actinomycetota</taxon>
        <taxon>Actinomycetes</taxon>
        <taxon>Propionibacteriales</taxon>
        <taxon>Propionibacteriaceae</taxon>
        <taxon>Raineyella</taxon>
    </lineage>
</organism>
<accession>A0A1G6IBX7</accession>
<dbReference type="OrthoDB" id="308644at2"/>
<dbReference type="EMBL" id="FMYF01000015">
    <property type="protein sequence ID" value="SDC04039.1"/>
    <property type="molecule type" value="Genomic_DNA"/>
</dbReference>
<dbReference type="AlphaFoldDB" id="A0A1G6IBX7"/>
<proteinExistence type="predicted"/>
<protein>
    <recommendedName>
        <fullName evidence="3">Toxin HicA</fullName>
    </recommendedName>
</protein>